<keyword evidence="4" id="KW-0804">Transcription</keyword>
<dbReference type="InterPro" id="IPR001647">
    <property type="entry name" value="HTH_TetR"/>
</dbReference>
<sequence length="192" mass="20811">MSRREEILHASAQAIADVGVRGLRVSDVAARVGVATSLIYYHFTDRDTLVTAALDHVTRQALAFRRRPGAEPARTVERLLEQFTAEFVDDPEVVDHSRAWNELRASAVHEPALREAMAAASRAWTDDIAAAVREAQAAGNVAADVDADGVALQVAVFMEGLDSRWLTGELTTADAVRALRDVAIRLLRTPGS</sequence>
<dbReference type="RefSeq" id="WP_367640265.1">
    <property type="nucleotide sequence ID" value="NZ_JBFNQN010000015.1"/>
</dbReference>
<dbReference type="PANTHER" id="PTHR30055:SF234">
    <property type="entry name" value="HTH-TYPE TRANSCRIPTIONAL REGULATOR BETI"/>
    <property type="match status" value="1"/>
</dbReference>
<keyword evidence="2" id="KW-0805">Transcription regulation</keyword>
<evidence type="ECO:0000259" key="6">
    <source>
        <dbReference type="PROSITE" id="PS50977"/>
    </source>
</evidence>
<dbReference type="InterPro" id="IPR050109">
    <property type="entry name" value="HTH-type_TetR-like_transc_reg"/>
</dbReference>
<dbReference type="Pfam" id="PF00440">
    <property type="entry name" value="TetR_N"/>
    <property type="match status" value="1"/>
</dbReference>
<evidence type="ECO:0000256" key="4">
    <source>
        <dbReference type="ARBA" id="ARBA00023163"/>
    </source>
</evidence>
<evidence type="ECO:0000256" key="3">
    <source>
        <dbReference type="ARBA" id="ARBA00023125"/>
    </source>
</evidence>
<evidence type="ECO:0000313" key="7">
    <source>
        <dbReference type="EMBL" id="MEW9267074.1"/>
    </source>
</evidence>
<organism evidence="7 8">
    <name type="scientific">Kineococcus endophyticus</name>
    <dbReference type="NCBI Taxonomy" id="1181883"/>
    <lineage>
        <taxon>Bacteria</taxon>
        <taxon>Bacillati</taxon>
        <taxon>Actinomycetota</taxon>
        <taxon>Actinomycetes</taxon>
        <taxon>Kineosporiales</taxon>
        <taxon>Kineosporiaceae</taxon>
        <taxon>Kineococcus</taxon>
    </lineage>
</organism>
<evidence type="ECO:0000256" key="1">
    <source>
        <dbReference type="ARBA" id="ARBA00022491"/>
    </source>
</evidence>
<keyword evidence="3 5" id="KW-0238">DNA-binding</keyword>
<dbReference type="Pfam" id="PF13977">
    <property type="entry name" value="TetR_C_6"/>
    <property type="match status" value="1"/>
</dbReference>
<dbReference type="InterPro" id="IPR039538">
    <property type="entry name" value="BetI_C"/>
</dbReference>
<dbReference type="PROSITE" id="PS50977">
    <property type="entry name" value="HTH_TETR_2"/>
    <property type="match status" value="1"/>
</dbReference>
<gene>
    <name evidence="7" type="ORF">AB1207_20170</name>
</gene>
<comment type="caution">
    <text evidence="7">The sequence shown here is derived from an EMBL/GenBank/DDBJ whole genome shotgun (WGS) entry which is preliminary data.</text>
</comment>
<accession>A0ABV3PBQ6</accession>
<keyword evidence="8" id="KW-1185">Reference proteome</keyword>
<evidence type="ECO:0000256" key="2">
    <source>
        <dbReference type="ARBA" id="ARBA00023015"/>
    </source>
</evidence>
<dbReference type="SUPFAM" id="SSF46689">
    <property type="entry name" value="Homeodomain-like"/>
    <property type="match status" value="1"/>
</dbReference>
<dbReference type="PANTHER" id="PTHR30055">
    <property type="entry name" value="HTH-TYPE TRANSCRIPTIONAL REGULATOR RUTR"/>
    <property type="match status" value="1"/>
</dbReference>
<feature type="DNA-binding region" description="H-T-H motif" evidence="5">
    <location>
        <begin position="24"/>
        <end position="43"/>
    </location>
</feature>
<dbReference type="SUPFAM" id="SSF48498">
    <property type="entry name" value="Tetracyclin repressor-like, C-terminal domain"/>
    <property type="match status" value="1"/>
</dbReference>
<dbReference type="EMBL" id="JBFNQN010000015">
    <property type="protein sequence ID" value="MEW9267074.1"/>
    <property type="molecule type" value="Genomic_DNA"/>
</dbReference>
<evidence type="ECO:0000313" key="8">
    <source>
        <dbReference type="Proteomes" id="UP001555826"/>
    </source>
</evidence>
<evidence type="ECO:0000256" key="5">
    <source>
        <dbReference type="PROSITE-ProRule" id="PRU00335"/>
    </source>
</evidence>
<name>A0ABV3PBQ6_9ACTN</name>
<reference evidence="7 8" key="1">
    <citation type="submission" date="2024-07" db="EMBL/GenBank/DDBJ databases">
        <authorList>
            <person name="Thanompreechachai J."/>
            <person name="Duangmal K."/>
        </authorList>
    </citation>
    <scope>NUCLEOTIDE SEQUENCE [LARGE SCALE GENOMIC DNA]</scope>
    <source>
        <strain evidence="7 8">KCTC 19886</strain>
    </source>
</reference>
<protein>
    <submittedName>
        <fullName evidence="7">TetR/AcrR family transcriptional regulator</fullName>
    </submittedName>
</protein>
<feature type="domain" description="HTH tetR-type" evidence="6">
    <location>
        <begin position="1"/>
        <end position="61"/>
    </location>
</feature>
<dbReference type="PRINTS" id="PR00455">
    <property type="entry name" value="HTHTETR"/>
</dbReference>
<dbReference type="Proteomes" id="UP001555826">
    <property type="component" value="Unassembled WGS sequence"/>
</dbReference>
<proteinExistence type="predicted"/>
<dbReference type="Gene3D" id="1.10.357.10">
    <property type="entry name" value="Tetracycline Repressor, domain 2"/>
    <property type="match status" value="1"/>
</dbReference>
<keyword evidence="1" id="KW-0678">Repressor</keyword>
<dbReference type="InterPro" id="IPR009057">
    <property type="entry name" value="Homeodomain-like_sf"/>
</dbReference>
<dbReference type="InterPro" id="IPR036271">
    <property type="entry name" value="Tet_transcr_reg_TetR-rel_C_sf"/>
</dbReference>